<reference evidence="1 2" key="1">
    <citation type="journal article" date="2022" name="Hortic Res">
        <title>A haplotype resolved chromosomal level avocado genome allows analysis of novel avocado genes.</title>
        <authorList>
            <person name="Nath O."/>
            <person name="Fletcher S.J."/>
            <person name="Hayward A."/>
            <person name="Shaw L.M."/>
            <person name="Masouleh A.K."/>
            <person name="Furtado A."/>
            <person name="Henry R.J."/>
            <person name="Mitter N."/>
        </authorList>
    </citation>
    <scope>NUCLEOTIDE SEQUENCE [LARGE SCALE GENOMIC DNA]</scope>
    <source>
        <strain evidence="2">cv. Hass</strain>
    </source>
</reference>
<dbReference type="EMBL" id="CM056810">
    <property type="protein sequence ID" value="KAJ8645168.1"/>
    <property type="molecule type" value="Genomic_DNA"/>
</dbReference>
<sequence>MGMRAKKEDWVMTDLHVLQTAPALTMERRGRQERMSSIKLKPKQLQSSDVVANRETRLCSATESPKSRTYVAFLSSHDTEAADFSSISDNGAASSATRTPGSSESVLCPFLPFLVVFFLRTPGRTSNPNR</sequence>
<proteinExistence type="predicted"/>
<accession>A0ACC2MI07</accession>
<keyword evidence="2" id="KW-1185">Reference proteome</keyword>
<evidence type="ECO:0000313" key="1">
    <source>
        <dbReference type="EMBL" id="KAJ8645168.1"/>
    </source>
</evidence>
<comment type="caution">
    <text evidence="1">The sequence shown here is derived from an EMBL/GenBank/DDBJ whole genome shotgun (WGS) entry which is preliminary data.</text>
</comment>
<gene>
    <name evidence="1" type="ORF">MRB53_006916</name>
</gene>
<name>A0ACC2MI07_PERAE</name>
<organism evidence="1 2">
    <name type="scientific">Persea americana</name>
    <name type="common">Avocado</name>
    <dbReference type="NCBI Taxonomy" id="3435"/>
    <lineage>
        <taxon>Eukaryota</taxon>
        <taxon>Viridiplantae</taxon>
        <taxon>Streptophyta</taxon>
        <taxon>Embryophyta</taxon>
        <taxon>Tracheophyta</taxon>
        <taxon>Spermatophyta</taxon>
        <taxon>Magnoliopsida</taxon>
        <taxon>Magnoliidae</taxon>
        <taxon>Laurales</taxon>
        <taxon>Lauraceae</taxon>
        <taxon>Persea</taxon>
    </lineage>
</organism>
<dbReference type="Proteomes" id="UP001234297">
    <property type="component" value="Chromosome 2"/>
</dbReference>
<evidence type="ECO:0000313" key="2">
    <source>
        <dbReference type="Proteomes" id="UP001234297"/>
    </source>
</evidence>
<protein>
    <submittedName>
        <fullName evidence="1">Uncharacterized protein</fullName>
    </submittedName>
</protein>